<dbReference type="EMBL" id="JAWDJW010001695">
    <property type="protein sequence ID" value="KAK3078683.1"/>
    <property type="molecule type" value="Genomic_DNA"/>
</dbReference>
<sequence length="405" mass="45201">MPSIRTNTNSITPVKPVKTERTHEENQERAYIAASRRSDRSLEARIESARRASEIHKTRTGRALRVTEQDVVNEEMYEEEDDDLPAQYRRLTAHLNTNSYEFNRRLQSLIATQIGARQALMEQSGHYFFPQQSYPNMPYFAPQTMQPGMQSQMLPPQMMSRSPVSYRRHPYPCPQTPHPQYQQRSASITTPNEVPGFTQNQTTSPVEGAFDDQRRMSLPCNASGITPQSQSTSQNRPSVSQSGSNAQITLVGTPSPVTTMSSSLPQHSQPQTMMPQHPFVAPIPMYDMQSSNLSPFSTALPIESQHILGGSLDPMSPMSQYLMGDSDYMPRQYLSQPFYSYKPNAASMTRPSQMSSASMNAILAPNHFDIDSPEKAFGSSNAPSVPLIASRLHSPCATNSIQATF</sequence>
<name>A0ACC3DQ88_9PEZI</name>
<evidence type="ECO:0000313" key="2">
    <source>
        <dbReference type="Proteomes" id="UP001186974"/>
    </source>
</evidence>
<proteinExistence type="predicted"/>
<reference evidence="1" key="1">
    <citation type="submission" date="2024-09" db="EMBL/GenBank/DDBJ databases">
        <title>Black Yeasts Isolated from many extreme environments.</title>
        <authorList>
            <person name="Coleine C."/>
            <person name="Stajich J.E."/>
            <person name="Selbmann L."/>
        </authorList>
    </citation>
    <scope>NUCLEOTIDE SEQUENCE</scope>
    <source>
        <strain evidence="1">CCFEE 5737</strain>
    </source>
</reference>
<keyword evidence="2" id="KW-1185">Reference proteome</keyword>
<dbReference type="Proteomes" id="UP001186974">
    <property type="component" value="Unassembled WGS sequence"/>
</dbReference>
<gene>
    <name evidence="1" type="ORF">LTS18_006892</name>
</gene>
<organism evidence="1 2">
    <name type="scientific">Coniosporium uncinatum</name>
    <dbReference type="NCBI Taxonomy" id="93489"/>
    <lineage>
        <taxon>Eukaryota</taxon>
        <taxon>Fungi</taxon>
        <taxon>Dikarya</taxon>
        <taxon>Ascomycota</taxon>
        <taxon>Pezizomycotina</taxon>
        <taxon>Dothideomycetes</taxon>
        <taxon>Dothideomycetes incertae sedis</taxon>
        <taxon>Coniosporium</taxon>
    </lineage>
</organism>
<comment type="caution">
    <text evidence="1">The sequence shown here is derived from an EMBL/GenBank/DDBJ whole genome shotgun (WGS) entry which is preliminary data.</text>
</comment>
<protein>
    <submittedName>
        <fullName evidence="1">Uncharacterized protein</fullName>
    </submittedName>
</protein>
<evidence type="ECO:0000313" key="1">
    <source>
        <dbReference type="EMBL" id="KAK3078683.1"/>
    </source>
</evidence>
<accession>A0ACC3DQ88</accession>